<dbReference type="EMBL" id="LR797196">
    <property type="protein sequence ID" value="CAB4193630.1"/>
    <property type="molecule type" value="Genomic_DNA"/>
</dbReference>
<dbReference type="Pfam" id="PF12322">
    <property type="entry name" value="T4_baseplate"/>
    <property type="match status" value="1"/>
</dbReference>
<reference evidence="4" key="1">
    <citation type="submission" date="2020-05" db="EMBL/GenBank/DDBJ databases">
        <authorList>
            <person name="Chiriac C."/>
            <person name="Salcher M."/>
            <person name="Ghai R."/>
            <person name="Kavagutti S V."/>
        </authorList>
    </citation>
    <scope>NUCLEOTIDE SEQUENCE</scope>
</reference>
<dbReference type="InterPro" id="IPR024364">
    <property type="entry name" value="Baseplate_phage_T4-like"/>
</dbReference>
<evidence type="ECO:0000313" key="2">
    <source>
        <dbReference type="EMBL" id="CAB4174118.1"/>
    </source>
</evidence>
<protein>
    <recommendedName>
        <fullName evidence="7">Baseplate hub assembly protein, bacteriophage T4-like</fullName>
    </recommendedName>
</protein>
<organism evidence="4">
    <name type="scientific">uncultured Caudovirales phage</name>
    <dbReference type="NCBI Taxonomy" id="2100421"/>
    <lineage>
        <taxon>Viruses</taxon>
        <taxon>Duplodnaviria</taxon>
        <taxon>Heunggongvirae</taxon>
        <taxon>Uroviricota</taxon>
        <taxon>Caudoviricetes</taxon>
        <taxon>Peduoviridae</taxon>
        <taxon>Maltschvirus</taxon>
        <taxon>Maltschvirus maltsch</taxon>
    </lineage>
</organism>
<evidence type="ECO:0000313" key="6">
    <source>
        <dbReference type="EMBL" id="CAB5231142.1"/>
    </source>
</evidence>
<evidence type="ECO:0000313" key="5">
    <source>
        <dbReference type="EMBL" id="CAB4193630.1"/>
    </source>
</evidence>
<dbReference type="EMBL" id="LR797132">
    <property type="protein sequence ID" value="CAB4189175.1"/>
    <property type="molecule type" value="Genomic_DNA"/>
</dbReference>
<evidence type="ECO:0000313" key="3">
    <source>
        <dbReference type="EMBL" id="CAB4179511.1"/>
    </source>
</evidence>
<dbReference type="EMBL" id="LR796798">
    <property type="protein sequence ID" value="CAB4166928.1"/>
    <property type="molecule type" value="Genomic_DNA"/>
</dbReference>
<name>A0A6J5R966_9CAUD</name>
<dbReference type="EMBL" id="LR796924">
    <property type="protein sequence ID" value="CAB4174118.1"/>
    <property type="molecule type" value="Genomic_DNA"/>
</dbReference>
<dbReference type="EMBL" id="LR798433">
    <property type="protein sequence ID" value="CAB5231142.1"/>
    <property type="molecule type" value="Genomic_DNA"/>
</dbReference>
<evidence type="ECO:0008006" key="7">
    <source>
        <dbReference type="Google" id="ProtNLM"/>
    </source>
</evidence>
<evidence type="ECO:0000313" key="1">
    <source>
        <dbReference type="EMBL" id="CAB4166928.1"/>
    </source>
</evidence>
<accession>A0A6J5R966</accession>
<dbReference type="EMBL" id="LR796979">
    <property type="protein sequence ID" value="CAB4179511.1"/>
    <property type="molecule type" value="Genomic_DNA"/>
</dbReference>
<sequence length="269" mass="29127">MTNTISAAVNPAMANNLIESALAEKTEKKEAKVLPPLDNVVTLPGGYVTSAGEVITTAEVRELTGKDEEAIARASTTGKALLAILNRGTVKIGAEKADEALLDRLLSGDRDTLLLSILKMTFGNEADLPAFCDTCEDFKTVTVDLNADIKVKVMTDPINDRVFTVQGKRNEFTVQMPTGFAQKELIANSDKTAAELNTILLENTIIKIDSSPVLTKMQVQNMGILDRRTVLEEINKRVVGPQFDSLTVTCPDCEGEVQVPISLGALFRF</sequence>
<proteinExistence type="predicted"/>
<gene>
    <name evidence="3" type="ORF">UFOVP1034_131</name>
    <name evidence="4" type="ORF">UFOVP1177_131</name>
    <name evidence="5" type="ORF">UFOVP1243_118</name>
    <name evidence="6" type="ORF">UFOVP1581_27</name>
    <name evidence="1" type="ORF">UFOVP854_27</name>
    <name evidence="2" type="ORF">UFOVP964_27</name>
</gene>
<evidence type="ECO:0000313" key="4">
    <source>
        <dbReference type="EMBL" id="CAB4189175.1"/>
    </source>
</evidence>